<dbReference type="Proteomes" id="UP000275865">
    <property type="component" value="Unassembled WGS sequence"/>
</dbReference>
<sequence>MTEFWPPPAKRPTVTYANCTVSAPTGFRPLHLDLHLPPGAGPFPVVLWVHGGGWQEGSRVGLPDSVAPFGFHERLLARGYAVADVDYRLSLEAQYPAQLIDVQSAIRWLRHHRRQLRLDPGRFAVLGESAGGHLAAMAGLVGEGDTAIQAVVNWYGVIDLVTPPGDPYPFTPPALLLGGPPAERRDLAAWASPLHRVHAGAPPFLNMHGTNDQLVPFEQSERLAEALRAQGVRCDLHPVPGADHCFVGCSDIGGLIEASADFLDDVFKGH</sequence>
<dbReference type="InterPro" id="IPR050300">
    <property type="entry name" value="GDXG_lipolytic_enzyme"/>
</dbReference>
<dbReference type="AlphaFoldDB" id="A0A3A9YHR7"/>
<evidence type="ECO:0000256" key="1">
    <source>
        <dbReference type="ARBA" id="ARBA00022801"/>
    </source>
</evidence>
<dbReference type="GO" id="GO:0016787">
    <property type="term" value="F:hydrolase activity"/>
    <property type="evidence" value="ECO:0007669"/>
    <property type="project" value="UniProtKB-KW"/>
</dbReference>
<dbReference type="EMBL" id="RAZT01000001">
    <property type="protein sequence ID" value="RKN36668.1"/>
    <property type="molecule type" value="Genomic_DNA"/>
</dbReference>
<evidence type="ECO:0000313" key="3">
    <source>
        <dbReference type="EMBL" id="RKN36668.1"/>
    </source>
</evidence>
<dbReference type="InterPro" id="IPR029058">
    <property type="entry name" value="AB_hydrolase_fold"/>
</dbReference>
<feature type="domain" description="BD-FAE-like" evidence="2">
    <location>
        <begin position="32"/>
        <end position="227"/>
    </location>
</feature>
<evidence type="ECO:0000259" key="2">
    <source>
        <dbReference type="Pfam" id="PF20434"/>
    </source>
</evidence>
<dbReference type="SUPFAM" id="SSF53474">
    <property type="entry name" value="alpha/beta-Hydrolases"/>
    <property type="match status" value="1"/>
</dbReference>
<proteinExistence type="predicted"/>
<comment type="caution">
    <text evidence="3">The sequence shown here is derived from an EMBL/GenBank/DDBJ whole genome shotgun (WGS) entry which is preliminary data.</text>
</comment>
<dbReference type="RefSeq" id="WP_120687843.1">
    <property type="nucleotide sequence ID" value="NZ_RAZT01000001.1"/>
</dbReference>
<dbReference type="Gene3D" id="3.40.50.1820">
    <property type="entry name" value="alpha/beta hydrolase"/>
    <property type="match status" value="1"/>
</dbReference>
<dbReference type="Pfam" id="PF20434">
    <property type="entry name" value="BD-FAE"/>
    <property type="match status" value="1"/>
</dbReference>
<name>A0A3A9YHR7_9ACTN</name>
<gene>
    <name evidence="3" type="ORF">D7044_02685</name>
</gene>
<organism evidence="3 4">
    <name type="scientific">Micromonospora musae</name>
    <dbReference type="NCBI Taxonomy" id="1894970"/>
    <lineage>
        <taxon>Bacteria</taxon>
        <taxon>Bacillati</taxon>
        <taxon>Actinomycetota</taxon>
        <taxon>Actinomycetes</taxon>
        <taxon>Micromonosporales</taxon>
        <taxon>Micromonosporaceae</taxon>
        <taxon>Micromonospora</taxon>
    </lineage>
</organism>
<accession>A0A3A9YHR7</accession>
<dbReference type="PANTHER" id="PTHR48081:SF13">
    <property type="entry name" value="ALPHA_BETA HYDROLASE"/>
    <property type="match status" value="1"/>
</dbReference>
<keyword evidence="1 3" id="KW-0378">Hydrolase</keyword>
<dbReference type="InterPro" id="IPR049492">
    <property type="entry name" value="BD-FAE-like_dom"/>
</dbReference>
<protein>
    <submittedName>
        <fullName evidence="3">Alpha/beta hydrolase</fullName>
    </submittedName>
</protein>
<reference evidence="3 4" key="1">
    <citation type="submission" date="2018-09" db="EMBL/GenBank/DDBJ databases">
        <title>Micromonospora sp. nov. MS1-9, isolated from a root of Musa sp.</title>
        <authorList>
            <person name="Kuncharoen N."/>
            <person name="Kudo T."/>
            <person name="Ohkuma M."/>
            <person name="Yuki M."/>
            <person name="Tanasupawat S."/>
        </authorList>
    </citation>
    <scope>NUCLEOTIDE SEQUENCE [LARGE SCALE GENOMIC DNA]</scope>
    <source>
        <strain evidence="3 4">MS1-9</strain>
    </source>
</reference>
<evidence type="ECO:0000313" key="4">
    <source>
        <dbReference type="Proteomes" id="UP000275865"/>
    </source>
</evidence>
<dbReference type="PANTHER" id="PTHR48081">
    <property type="entry name" value="AB HYDROLASE SUPERFAMILY PROTEIN C4A8.06C"/>
    <property type="match status" value="1"/>
</dbReference>